<proteinExistence type="predicted"/>
<reference evidence="1 2" key="1">
    <citation type="submission" date="2012-08" db="EMBL/GenBank/DDBJ databases">
        <title>Whole genome shotgun sequence of Kineosphaera limosa NBRC 100340.</title>
        <authorList>
            <person name="Yoshida I."/>
            <person name="Isaki S."/>
            <person name="Hosoyama A."/>
            <person name="Tsuchikane K."/>
            <person name="Katsumata H."/>
            <person name="Ando Y."/>
            <person name="Ohji S."/>
            <person name="Hamada M."/>
            <person name="Tamura T."/>
            <person name="Yamazoe A."/>
            <person name="Yamazaki S."/>
            <person name="Fujita N."/>
        </authorList>
    </citation>
    <scope>NUCLEOTIDE SEQUENCE [LARGE SCALE GENOMIC DNA]</scope>
    <source>
        <strain evidence="1 2">NBRC 100340</strain>
    </source>
</reference>
<comment type="caution">
    <text evidence="1">The sequence shown here is derived from an EMBL/GenBank/DDBJ whole genome shotgun (WGS) entry which is preliminary data.</text>
</comment>
<dbReference type="EMBL" id="BAHD01000004">
    <property type="protein sequence ID" value="GAB94297.1"/>
    <property type="molecule type" value="Genomic_DNA"/>
</dbReference>
<evidence type="ECO:0000313" key="2">
    <source>
        <dbReference type="Proteomes" id="UP000008366"/>
    </source>
</evidence>
<accession>K6WQE2</accession>
<name>K6WQE2_9MICO</name>
<sequence length="72" mass="8647">MRADEEAIISIQDPMVHWGFYRQRRASPQVYTRSIAGFPIDVIFVRREHSILVIAYAHERRRPGYWMQRVSE</sequence>
<dbReference type="STRING" id="1184609.KILIM_004_00880"/>
<dbReference type="AlphaFoldDB" id="K6WQE2"/>
<evidence type="ECO:0008006" key="3">
    <source>
        <dbReference type="Google" id="ProtNLM"/>
    </source>
</evidence>
<dbReference type="Proteomes" id="UP000008366">
    <property type="component" value="Unassembled WGS sequence"/>
</dbReference>
<organism evidence="1 2">
    <name type="scientific">Kineosphaera limosa NBRC 100340</name>
    <dbReference type="NCBI Taxonomy" id="1184609"/>
    <lineage>
        <taxon>Bacteria</taxon>
        <taxon>Bacillati</taxon>
        <taxon>Actinomycetota</taxon>
        <taxon>Actinomycetes</taxon>
        <taxon>Micrococcales</taxon>
        <taxon>Dermatophilaceae</taxon>
        <taxon>Kineosphaera</taxon>
    </lineage>
</organism>
<keyword evidence="2" id="KW-1185">Reference proteome</keyword>
<gene>
    <name evidence="1" type="ORF">KILIM_004_00880</name>
</gene>
<evidence type="ECO:0000313" key="1">
    <source>
        <dbReference type="EMBL" id="GAB94297.1"/>
    </source>
</evidence>
<protein>
    <recommendedName>
        <fullName evidence="3">Type II toxin-antitoxin system RelE/ParE family toxin</fullName>
    </recommendedName>
</protein>